<feature type="transmembrane region" description="Helical" evidence="1">
    <location>
        <begin position="233"/>
        <end position="263"/>
    </location>
</feature>
<keyword evidence="1" id="KW-1133">Transmembrane helix</keyword>
<dbReference type="InterPro" id="IPR057169">
    <property type="entry name" value="DUF7847"/>
</dbReference>
<sequence length="281" mass="29106">MVKMGNVWDRSVEVLNGRGGMLAGIAALTLFLPAVINAAWTGFAAPSTATAVIGLLLVIATAIVAVWGQLAMIAASTDPATDRTAAMRQASARLPAALLVALVLAVVMIVAFLPSIALLLRAGFDYRSLAAGTATAPTDPGAAGLAGLYALAMGLALLFVGARLLPLYAVVLEERLAVAAIARCWRLTRRHTWRLVGTVLLFVVVLMIATWAAQSVSGLIFRLILGANAQATVALLAAAVAQAVSAALTLVAIVFSAQLYVALVARERMLRDKAARGEVQA</sequence>
<keyword evidence="4" id="KW-1185">Reference proteome</keyword>
<evidence type="ECO:0000313" key="4">
    <source>
        <dbReference type="Proteomes" id="UP000033200"/>
    </source>
</evidence>
<dbReference type="eggNOG" id="ENOG5031B9F">
    <property type="taxonomic scope" value="Bacteria"/>
</dbReference>
<accession>A0A097EG07</accession>
<feature type="transmembrane region" description="Helical" evidence="1">
    <location>
        <begin position="21"/>
        <end position="40"/>
    </location>
</feature>
<evidence type="ECO:0000259" key="2">
    <source>
        <dbReference type="Pfam" id="PF25231"/>
    </source>
</evidence>
<dbReference type="KEGG" id="stax:MC45_09075"/>
<reference evidence="3 4" key="1">
    <citation type="submission" date="2014-09" db="EMBL/GenBank/DDBJ databases">
        <title>Using Illumina technology Improving SMRT sequencing Genome Assembly by RASTools.</title>
        <authorList>
            <person name="Zhou Y."/>
            <person name="Ma T."/>
            <person name="Liu T."/>
        </authorList>
    </citation>
    <scope>NUCLEOTIDE SEQUENCE [LARGE SCALE GENOMIC DNA]</scope>
    <source>
        <strain evidence="3 4">ATCC 55669</strain>
    </source>
</reference>
<dbReference type="HOGENOM" id="CLU_1061316_0_0_5"/>
<name>A0A097EG07_9SPHN</name>
<dbReference type="Pfam" id="PF25231">
    <property type="entry name" value="DUF7847"/>
    <property type="match status" value="1"/>
</dbReference>
<feature type="transmembrane region" description="Helical" evidence="1">
    <location>
        <begin position="192"/>
        <end position="213"/>
    </location>
</feature>
<feature type="domain" description="DUF7847" evidence="2">
    <location>
        <begin position="23"/>
        <end position="263"/>
    </location>
</feature>
<dbReference type="EMBL" id="CP009571">
    <property type="protein sequence ID" value="AIT06491.1"/>
    <property type="molecule type" value="Genomic_DNA"/>
</dbReference>
<proteinExistence type="predicted"/>
<dbReference type="AlphaFoldDB" id="A0A097EG07"/>
<dbReference type="RefSeq" id="WP_038662079.1">
    <property type="nucleotide sequence ID" value="NZ_CP009571.1"/>
</dbReference>
<organism evidence="3 4">
    <name type="scientific">Sphingomonas taxi</name>
    <dbReference type="NCBI Taxonomy" id="1549858"/>
    <lineage>
        <taxon>Bacteria</taxon>
        <taxon>Pseudomonadati</taxon>
        <taxon>Pseudomonadota</taxon>
        <taxon>Alphaproteobacteria</taxon>
        <taxon>Sphingomonadales</taxon>
        <taxon>Sphingomonadaceae</taxon>
        <taxon>Sphingomonas</taxon>
    </lineage>
</organism>
<feature type="transmembrane region" description="Helical" evidence="1">
    <location>
        <begin position="52"/>
        <end position="75"/>
    </location>
</feature>
<gene>
    <name evidence="3" type="ORF">MC45_09075</name>
</gene>
<feature type="transmembrane region" description="Helical" evidence="1">
    <location>
        <begin position="148"/>
        <end position="171"/>
    </location>
</feature>
<keyword evidence="1" id="KW-0472">Membrane</keyword>
<feature type="transmembrane region" description="Helical" evidence="1">
    <location>
        <begin position="96"/>
        <end position="120"/>
    </location>
</feature>
<keyword evidence="1" id="KW-0812">Transmembrane</keyword>
<dbReference type="STRING" id="1549858.MC45_09075"/>
<protein>
    <recommendedName>
        <fullName evidence="2">DUF7847 domain-containing protein</fullName>
    </recommendedName>
</protein>
<evidence type="ECO:0000313" key="3">
    <source>
        <dbReference type="EMBL" id="AIT06491.1"/>
    </source>
</evidence>
<dbReference type="Proteomes" id="UP000033200">
    <property type="component" value="Chromosome"/>
</dbReference>
<evidence type="ECO:0000256" key="1">
    <source>
        <dbReference type="SAM" id="Phobius"/>
    </source>
</evidence>